<evidence type="ECO:0000256" key="9">
    <source>
        <dbReference type="ARBA" id="ARBA00024195"/>
    </source>
</evidence>
<evidence type="ECO:0000313" key="15">
    <source>
        <dbReference type="EMBL" id="CAG9809782.1"/>
    </source>
</evidence>
<dbReference type="InterPro" id="IPR009003">
    <property type="entry name" value="Peptidase_S1_PA"/>
</dbReference>
<dbReference type="PANTHER" id="PTHR24256">
    <property type="entry name" value="TRYPTASE-RELATED"/>
    <property type="match status" value="1"/>
</dbReference>
<evidence type="ECO:0000256" key="2">
    <source>
        <dbReference type="ARBA" id="ARBA00022670"/>
    </source>
</evidence>
<proteinExistence type="inferred from homology"/>
<keyword evidence="5" id="KW-0353">Hemolymph clotting</keyword>
<dbReference type="Gene3D" id="2.40.10.10">
    <property type="entry name" value="Trypsin-like serine proteases"/>
    <property type="match status" value="2"/>
</dbReference>
<dbReference type="SMART" id="SM00020">
    <property type="entry name" value="Tryp_SPc"/>
    <property type="match status" value="1"/>
</dbReference>
<evidence type="ECO:0000256" key="1">
    <source>
        <dbReference type="ARBA" id="ARBA00022659"/>
    </source>
</evidence>
<dbReference type="PROSITE" id="PS00134">
    <property type="entry name" value="TRYPSIN_HIS"/>
    <property type="match status" value="1"/>
</dbReference>
<keyword evidence="2 12" id="KW-0645">Protease</keyword>
<feature type="domain" description="Peptidase S1" evidence="14">
    <location>
        <begin position="158"/>
        <end position="409"/>
    </location>
</feature>
<feature type="signal peptide" evidence="13">
    <location>
        <begin position="1"/>
        <end position="19"/>
    </location>
</feature>
<dbReference type="GO" id="GO:0006508">
    <property type="term" value="P:proteolysis"/>
    <property type="evidence" value="ECO:0007669"/>
    <property type="project" value="UniProtKB-KW"/>
</dbReference>
<dbReference type="PROSITE" id="PS50240">
    <property type="entry name" value="TRYPSIN_DOM"/>
    <property type="match status" value="1"/>
</dbReference>
<accession>A0A9N9S5N6</accession>
<dbReference type="CDD" id="cd00190">
    <property type="entry name" value="Tryp_SPc"/>
    <property type="match status" value="1"/>
</dbReference>
<dbReference type="InterPro" id="IPR001314">
    <property type="entry name" value="Peptidase_S1A"/>
</dbReference>
<dbReference type="EC" id="3.4.21.84" evidence="11"/>
<dbReference type="PROSITE" id="PS00135">
    <property type="entry name" value="TRYPSIN_SER"/>
    <property type="match status" value="1"/>
</dbReference>
<organism evidence="15 16">
    <name type="scientific">Chironomus riparius</name>
    <dbReference type="NCBI Taxonomy" id="315576"/>
    <lineage>
        <taxon>Eukaryota</taxon>
        <taxon>Metazoa</taxon>
        <taxon>Ecdysozoa</taxon>
        <taxon>Arthropoda</taxon>
        <taxon>Hexapoda</taxon>
        <taxon>Insecta</taxon>
        <taxon>Pterygota</taxon>
        <taxon>Neoptera</taxon>
        <taxon>Endopterygota</taxon>
        <taxon>Diptera</taxon>
        <taxon>Nematocera</taxon>
        <taxon>Chironomoidea</taxon>
        <taxon>Chironomidae</taxon>
        <taxon>Chironominae</taxon>
        <taxon>Chironomus</taxon>
    </lineage>
</organism>
<evidence type="ECO:0000256" key="6">
    <source>
        <dbReference type="ARBA" id="ARBA00022825"/>
    </source>
</evidence>
<name>A0A9N9S5N6_9DIPT</name>
<dbReference type="InterPro" id="IPR051487">
    <property type="entry name" value="Ser/Thr_Proteases_Immune/Dev"/>
</dbReference>
<reference evidence="15" key="1">
    <citation type="submission" date="2022-01" db="EMBL/GenBank/DDBJ databases">
        <authorList>
            <person name="King R."/>
        </authorList>
    </citation>
    <scope>NUCLEOTIDE SEQUENCE</scope>
</reference>
<evidence type="ECO:0000256" key="3">
    <source>
        <dbReference type="ARBA" id="ARBA00022729"/>
    </source>
</evidence>
<dbReference type="GO" id="GO:0004252">
    <property type="term" value="F:serine-type endopeptidase activity"/>
    <property type="evidence" value="ECO:0007669"/>
    <property type="project" value="InterPro"/>
</dbReference>
<dbReference type="Proteomes" id="UP001153620">
    <property type="component" value="Chromosome 3"/>
</dbReference>
<dbReference type="PRINTS" id="PR00722">
    <property type="entry name" value="CHYMOTRYPSIN"/>
</dbReference>
<dbReference type="InterPro" id="IPR001254">
    <property type="entry name" value="Trypsin_dom"/>
</dbReference>
<evidence type="ECO:0000256" key="10">
    <source>
        <dbReference type="ARBA" id="ARBA00052079"/>
    </source>
</evidence>
<dbReference type="OrthoDB" id="547031at2759"/>
<dbReference type="GO" id="GO:0042381">
    <property type="term" value="P:hemolymph coagulation"/>
    <property type="evidence" value="ECO:0007669"/>
    <property type="project" value="UniProtKB-KW"/>
</dbReference>
<dbReference type="EMBL" id="OU895879">
    <property type="protein sequence ID" value="CAG9809782.1"/>
    <property type="molecule type" value="Genomic_DNA"/>
</dbReference>
<evidence type="ECO:0000256" key="11">
    <source>
        <dbReference type="ARBA" id="ARBA00066707"/>
    </source>
</evidence>
<keyword evidence="7" id="KW-1015">Disulfide bond</keyword>
<dbReference type="InterPro" id="IPR018114">
    <property type="entry name" value="TRYPSIN_HIS"/>
</dbReference>
<evidence type="ECO:0000259" key="14">
    <source>
        <dbReference type="PROSITE" id="PS50240"/>
    </source>
</evidence>
<evidence type="ECO:0000256" key="12">
    <source>
        <dbReference type="RuleBase" id="RU363034"/>
    </source>
</evidence>
<keyword evidence="8" id="KW-0325">Glycoprotein</keyword>
<evidence type="ECO:0000256" key="5">
    <source>
        <dbReference type="ARBA" id="ARBA00022820"/>
    </source>
</evidence>
<reference evidence="15" key="2">
    <citation type="submission" date="2022-10" db="EMBL/GenBank/DDBJ databases">
        <authorList>
            <consortium name="ENA_rothamsted_submissions"/>
            <consortium name="culmorum"/>
            <person name="King R."/>
        </authorList>
    </citation>
    <scope>NUCLEOTIDE SEQUENCE</scope>
</reference>
<evidence type="ECO:0000256" key="4">
    <source>
        <dbReference type="ARBA" id="ARBA00022801"/>
    </source>
</evidence>
<dbReference type="FunFam" id="2.40.10.10:FF:000120">
    <property type="entry name" value="Putative serine protease"/>
    <property type="match status" value="1"/>
</dbReference>
<feature type="chain" id="PRO_5040457184" description="limulus clotting factor C" evidence="13">
    <location>
        <begin position="20"/>
        <end position="409"/>
    </location>
</feature>
<sequence>MFSWRELLGILILSEIGWSAPMLCHLPDSFNKGHCVSTKDCTSVDLSGSLISPDAFEDFSKRRESCSAFGSNLVCCEITMYTPQFDPITMMSSMTTSEAPVSVTTTTTVETTTSKIENTTIVKPDDIEVKVELGDITDHKNFKLFDPKTCGKSFLKRVANGENAEVLEFPWIVRFKYQGKRKSFYGCAGSLISEYYVLTAAHCVVNTDKLVRIRLGEHNATSDVDCNEEMVCADPVQDVEIASIIAHPKYDPVNIVNDIALIRLSNPAKVNQNNIRTICLPLDEVSAKRIGPNYQVIGWGATENSTSSTILQKAFVPPVNISECEEKFAKIKKLNLSNDQMCAGGVAQVDACKGDSGGPLQAGGKVNKMIRVVQFGIVSYGVRTCGEKSYPGIYTNVKSYLHWILDNMS</sequence>
<evidence type="ECO:0000256" key="13">
    <source>
        <dbReference type="SAM" id="SignalP"/>
    </source>
</evidence>
<keyword evidence="3 13" id="KW-0732">Signal</keyword>
<keyword evidence="16" id="KW-1185">Reference proteome</keyword>
<comment type="catalytic activity">
    <reaction evidence="10">
        <text>Selective cleavage of 103-Arg-|-Ser-104 and 124-Ile-|-Ile-125 bonds in Limulus clotting factor B to form activated factor B. Cleavage of -Pro-Arg-|-Xaa- bonds in synthetic substrates.</text>
        <dbReference type="EC" id="3.4.21.84"/>
    </reaction>
</comment>
<keyword evidence="4 12" id="KW-0378">Hydrolase</keyword>
<keyword evidence="1" id="KW-0768">Sushi</keyword>
<dbReference type="AlphaFoldDB" id="A0A9N9S5N6"/>
<evidence type="ECO:0000256" key="7">
    <source>
        <dbReference type="ARBA" id="ARBA00023157"/>
    </source>
</evidence>
<dbReference type="InterPro" id="IPR043504">
    <property type="entry name" value="Peptidase_S1_PA_chymotrypsin"/>
</dbReference>
<dbReference type="InterPro" id="IPR033116">
    <property type="entry name" value="TRYPSIN_SER"/>
</dbReference>
<gene>
    <name evidence="15" type="ORF">CHIRRI_LOCUS12602</name>
</gene>
<comment type="similarity">
    <text evidence="9">Belongs to the peptidase S1 family. CLIP subfamily.</text>
</comment>
<dbReference type="Pfam" id="PF00089">
    <property type="entry name" value="Trypsin"/>
    <property type="match status" value="1"/>
</dbReference>
<evidence type="ECO:0000256" key="8">
    <source>
        <dbReference type="ARBA" id="ARBA00023180"/>
    </source>
</evidence>
<keyword evidence="6 12" id="KW-0720">Serine protease</keyword>
<dbReference type="SUPFAM" id="SSF50494">
    <property type="entry name" value="Trypsin-like serine proteases"/>
    <property type="match status" value="1"/>
</dbReference>
<protein>
    <recommendedName>
        <fullName evidence="11">limulus clotting factor C</fullName>
        <ecNumber evidence="11">3.4.21.84</ecNumber>
    </recommendedName>
</protein>
<evidence type="ECO:0000313" key="16">
    <source>
        <dbReference type="Proteomes" id="UP001153620"/>
    </source>
</evidence>